<keyword evidence="13" id="KW-1185">Reference proteome</keyword>
<feature type="region of interest" description="Disordered" evidence="1">
    <location>
        <begin position="90"/>
        <end position="122"/>
    </location>
</feature>
<dbReference type="EMBL" id="CAJNXB010004655">
    <property type="protein sequence ID" value="CAF3385913.1"/>
    <property type="molecule type" value="Genomic_DNA"/>
</dbReference>
<evidence type="ECO:0000313" key="12">
    <source>
        <dbReference type="Proteomes" id="UP000663833"/>
    </source>
</evidence>
<dbReference type="Proteomes" id="UP000663848">
    <property type="component" value="Unassembled WGS sequence"/>
</dbReference>
<evidence type="ECO:0000313" key="8">
    <source>
        <dbReference type="EMBL" id="CAF4290996.1"/>
    </source>
</evidence>
<dbReference type="AlphaFoldDB" id="A0A817S4S1"/>
<dbReference type="Proteomes" id="UP000663862">
    <property type="component" value="Unassembled WGS sequence"/>
</dbReference>
<dbReference type="EMBL" id="CAJNYV010001218">
    <property type="protein sequence ID" value="CAF3410295.1"/>
    <property type="molecule type" value="Genomic_DNA"/>
</dbReference>
<dbReference type="Proteomes" id="UP000663865">
    <property type="component" value="Unassembled WGS sequence"/>
</dbReference>
<evidence type="ECO:0000313" key="3">
    <source>
        <dbReference type="EMBL" id="CAF3385913.1"/>
    </source>
</evidence>
<dbReference type="EMBL" id="CAJOBR010000734">
    <property type="protein sequence ID" value="CAF4541219.1"/>
    <property type="molecule type" value="Genomic_DNA"/>
</dbReference>
<evidence type="ECO:0000313" key="4">
    <source>
        <dbReference type="EMBL" id="CAF3410295.1"/>
    </source>
</evidence>
<dbReference type="EMBL" id="CAJOBO010000186">
    <property type="protein sequence ID" value="CAF4156031.1"/>
    <property type="molecule type" value="Genomic_DNA"/>
</dbReference>
<evidence type="ECO:0000313" key="6">
    <source>
        <dbReference type="EMBL" id="CAF3685273.1"/>
    </source>
</evidence>
<sequence length="122" mass="14047">MTDDTCTYSYIAVKDCCPKIATGIERTWFDLKLEFNRRGEGLPGAKYYKTISAQGPQLFAVKMDQTVWYHDADRWHMYMTARDIKYGKMQSPDLNPERTIMPTAIKDDDGEPCFSEQEAAES</sequence>
<reference evidence="2" key="1">
    <citation type="submission" date="2021-02" db="EMBL/GenBank/DDBJ databases">
        <authorList>
            <person name="Nowell W R."/>
        </authorList>
    </citation>
    <scope>NUCLEOTIDE SEQUENCE</scope>
</reference>
<evidence type="ECO:0000313" key="2">
    <source>
        <dbReference type="EMBL" id="CAF3278128.1"/>
    </source>
</evidence>
<dbReference type="Proteomes" id="UP000663851">
    <property type="component" value="Unassembled WGS sequence"/>
</dbReference>
<evidence type="ECO:0000313" key="5">
    <source>
        <dbReference type="EMBL" id="CAF3433369.1"/>
    </source>
</evidence>
<organism evidence="2 12">
    <name type="scientific">Rotaria socialis</name>
    <dbReference type="NCBI Taxonomy" id="392032"/>
    <lineage>
        <taxon>Eukaryota</taxon>
        <taxon>Metazoa</taxon>
        <taxon>Spiralia</taxon>
        <taxon>Gnathifera</taxon>
        <taxon>Rotifera</taxon>
        <taxon>Eurotatoria</taxon>
        <taxon>Bdelloidea</taxon>
        <taxon>Philodinida</taxon>
        <taxon>Philodinidae</taxon>
        <taxon>Rotaria</taxon>
    </lineage>
</organism>
<evidence type="ECO:0000313" key="10">
    <source>
        <dbReference type="EMBL" id="CAF4541219.1"/>
    </source>
</evidence>
<dbReference type="EMBL" id="CAJNYU010003599">
    <property type="protein sequence ID" value="CAF3685273.1"/>
    <property type="molecule type" value="Genomic_DNA"/>
</dbReference>
<dbReference type="EMBL" id="CAJOBS010001709">
    <property type="protein sequence ID" value="CAF4754985.1"/>
    <property type="molecule type" value="Genomic_DNA"/>
</dbReference>
<dbReference type="Proteomes" id="UP000663833">
    <property type="component" value="Unassembled WGS sequence"/>
</dbReference>
<dbReference type="Proteomes" id="UP000663872">
    <property type="component" value="Unassembled WGS sequence"/>
</dbReference>
<dbReference type="Proteomes" id="UP000663825">
    <property type="component" value="Unassembled WGS sequence"/>
</dbReference>
<dbReference type="EMBL" id="CAJOBQ010001450">
    <property type="protein sequence ID" value="CAF4488345.1"/>
    <property type="molecule type" value="Genomic_DNA"/>
</dbReference>
<dbReference type="EMBL" id="CAJNYT010001851">
    <property type="protein sequence ID" value="CAF3433369.1"/>
    <property type="molecule type" value="Genomic_DNA"/>
</dbReference>
<dbReference type="Proteomes" id="UP000663873">
    <property type="component" value="Unassembled WGS sequence"/>
</dbReference>
<proteinExistence type="predicted"/>
<evidence type="ECO:0000256" key="1">
    <source>
        <dbReference type="SAM" id="MobiDB-lite"/>
    </source>
</evidence>
<dbReference type="EMBL" id="CAJNYD010000596">
    <property type="protein sequence ID" value="CAF3278128.1"/>
    <property type="molecule type" value="Genomic_DNA"/>
</dbReference>
<evidence type="ECO:0000313" key="11">
    <source>
        <dbReference type="EMBL" id="CAF4754985.1"/>
    </source>
</evidence>
<evidence type="ECO:0000313" key="13">
    <source>
        <dbReference type="Proteomes" id="UP000663873"/>
    </source>
</evidence>
<dbReference type="OrthoDB" id="10029812at2759"/>
<evidence type="ECO:0000313" key="7">
    <source>
        <dbReference type="EMBL" id="CAF4156031.1"/>
    </source>
</evidence>
<dbReference type="Proteomes" id="UP000663869">
    <property type="component" value="Unassembled WGS sequence"/>
</dbReference>
<dbReference type="EMBL" id="CAJOBP010001524">
    <property type="protein sequence ID" value="CAF4290996.1"/>
    <property type="molecule type" value="Genomic_DNA"/>
</dbReference>
<protein>
    <submittedName>
        <fullName evidence="2">Uncharacterized protein</fullName>
    </submittedName>
</protein>
<dbReference type="Proteomes" id="UP000663838">
    <property type="component" value="Unassembled WGS sequence"/>
</dbReference>
<gene>
    <name evidence="6" type="ORF">FME351_LOCUS26657</name>
    <name evidence="5" type="ORF">GRG538_LOCUS12856</name>
    <name evidence="7" type="ORF">HFQ381_LOCUS4656</name>
    <name evidence="4" type="ORF">KIK155_LOCUS8967</name>
    <name evidence="2" type="ORF">LUA448_LOCUS6365</name>
    <name evidence="10" type="ORF">QYT958_LOCUS7620</name>
    <name evidence="3" type="ORF">TIS948_LOCUS26381</name>
    <name evidence="11" type="ORF">TOA249_LOCUS20643</name>
    <name evidence="9" type="ORF">TSG867_LOCUS20106</name>
    <name evidence="8" type="ORF">UJA718_LOCUS12011</name>
</gene>
<name>A0A817S4S1_9BILA</name>
<comment type="caution">
    <text evidence="2">The sequence shown here is derived from an EMBL/GenBank/DDBJ whole genome shotgun (WGS) entry which is preliminary data.</text>
</comment>
<evidence type="ECO:0000313" key="9">
    <source>
        <dbReference type="EMBL" id="CAF4488345.1"/>
    </source>
</evidence>
<accession>A0A817S4S1</accession>